<comment type="subcellular location">
    <subcellularLocation>
        <location evidence="2">Lysosome</location>
    </subcellularLocation>
    <subcellularLocation>
        <location evidence="1">Nucleus envelope</location>
    </subcellularLocation>
</comment>
<dbReference type="FunFam" id="2.130.10.10:FF:000063">
    <property type="entry name" value="SEH1 like nucleoporin"/>
    <property type="match status" value="1"/>
</dbReference>
<comment type="caution">
    <text evidence="14">The sequence shown here is derived from an EMBL/GenBank/DDBJ whole genome shotgun (WGS) entry which is preliminary data.</text>
</comment>
<dbReference type="PROSITE" id="PS50082">
    <property type="entry name" value="WD_REPEATS_2"/>
    <property type="match status" value="2"/>
</dbReference>
<keyword evidence="4" id="KW-0813">Transport</keyword>
<evidence type="ECO:0000313" key="14">
    <source>
        <dbReference type="EMBL" id="CAD5117470.1"/>
    </source>
</evidence>
<keyword evidence="11" id="KW-0539">Nucleus</keyword>
<name>A0A7I8VP25_9ANNE</name>
<feature type="repeat" description="WD" evidence="13">
    <location>
        <begin position="273"/>
        <end position="305"/>
    </location>
</feature>
<keyword evidence="12" id="KW-0131">Cell cycle</keyword>
<evidence type="ECO:0000256" key="6">
    <source>
        <dbReference type="ARBA" id="ARBA00022618"/>
    </source>
</evidence>
<dbReference type="GO" id="GO:0005198">
    <property type="term" value="F:structural molecule activity"/>
    <property type="evidence" value="ECO:0007669"/>
    <property type="project" value="InterPro"/>
</dbReference>
<keyword evidence="6" id="KW-0132">Cell division</keyword>
<feature type="repeat" description="WD" evidence="13">
    <location>
        <begin position="8"/>
        <end position="45"/>
    </location>
</feature>
<gene>
    <name evidence="14" type="ORF">DGYR_LOCUS5994</name>
</gene>
<dbReference type="GO" id="GO:0015031">
    <property type="term" value="P:protein transport"/>
    <property type="evidence" value="ECO:0007669"/>
    <property type="project" value="UniProtKB-KW"/>
</dbReference>
<organism evidence="14 15">
    <name type="scientific">Dimorphilus gyrociliatus</name>
    <dbReference type="NCBI Taxonomy" id="2664684"/>
    <lineage>
        <taxon>Eukaryota</taxon>
        <taxon>Metazoa</taxon>
        <taxon>Spiralia</taxon>
        <taxon>Lophotrochozoa</taxon>
        <taxon>Annelida</taxon>
        <taxon>Polychaeta</taxon>
        <taxon>Polychaeta incertae sedis</taxon>
        <taxon>Dinophilidae</taxon>
        <taxon>Dimorphilus</taxon>
    </lineage>
</organism>
<dbReference type="GO" id="GO:0034198">
    <property type="term" value="P:cellular response to amino acid starvation"/>
    <property type="evidence" value="ECO:0007669"/>
    <property type="project" value="TreeGrafter"/>
</dbReference>
<evidence type="ECO:0000256" key="2">
    <source>
        <dbReference type="ARBA" id="ARBA00004371"/>
    </source>
</evidence>
<accession>A0A7I8VP25</accession>
<dbReference type="Pfam" id="PF00400">
    <property type="entry name" value="WD40"/>
    <property type="match status" value="4"/>
</dbReference>
<dbReference type="InterPro" id="IPR001680">
    <property type="entry name" value="WD40_rpt"/>
</dbReference>
<dbReference type="InterPro" id="IPR037363">
    <property type="entry name" value="Sec13/Seh1_fam"/>
</dbReference>
<dbReference type="SMART" id="SM00320">
    <property type="entry name" value="WD40"/>
    <property type="match status" value="5"/>
</dbReference>
<evidence type="ECO:0000256" key="12">
    <source>
        <dbReference type="ARBA" id="ARBA00023306"/>
    </source>
</evidence>
<keyword evidence="7" id="KW-0677">Repeat</keyword>
<dbReference type="InterPro" id="IPR019775">
    <property type="entry name" value="WD40_repeat_CS"/>
</dbReference>
<keyword evidence="15" id="KW-1185">Reference proteome</keyword>
<dbReference type="Gene3D" id="2.130.10.10">
    <property type="entry name" value="YVTN repeat-like/Quinoprotein amine dehydrogenase"/>
    <property type="match status" value="1"/>
</dbReference>
<dbReference type="PANTHER" id="PTHR11024:SF3">
    <property type="entry name" value="NUCLEOPORIN SEH1"/>
    <property type="match status" value="1"/>
</dbReference>
<protein>
    <submittedName>
        <fullName evidence="14">DgyrCDS6235</fullName>
    </submittedName>
</protein>
<dbReference type="SUPFAM" id="SSF50978">
    <property type="entry name" value="WD40 repeat-like"/>
    <property type="match status" value="1"/>
</dbReference>
<evidence type="ECO:0000313" key="15">
    <source>
        <dbReference type="Proteomes" id="UP000549394"/>
    </source>
</evidence>
<evidence type="ECO:0000256" key="7">
    <source>
        <dbReference type="ARBA" id="ARBA00022737"/>
    </source>
</evidence>
<keyword evidence="5 13" id="KW-0853">WD repeat</keyword>
<proteinExistence type="inferred from homology"/>
<dbReference type="Proteomes" id="UP000549394">
    <property type="component" value="Unassembled WGS sequence"/>
</dbReference>
<dbReference type="AlphaFoldDB" id="A0A7I8VP25"/>
<evidence type="ECO:0000256" key="4">
    <source>
        <dbReference type="ARBA" id="ARBA00022448"/>
    </source>
</evidence>
<evidence type="ECO:0000256" key="11">
    <source>
        <dbReference type="ARBA" id="ARBA00023242"/>
    </source>
</evidence>
<reference evidence="14 15" key="1">
    <citation type="submission" date="2020-08" db="EMBL/GenBank/DDBJ databases">
        <authorList>
            <person name="Hejnol A."/>
        </authorList>
    </citation>
    <scope>NUCLEOTIDE SEQUENCE [LARGE SCALE GENOMIC DNA]</scope>
</reference>
<evidence type="ECO:0000256" key="3">
    <source>
        <dbReference type="ARBA" id="ARBA00010102"/>
    </source>
</evidence>
<dbReference type="GO" id="GO:0005764">
    <property type="term" value="C:lysosome"/>
    <property type="evidence" value="ECO:0007669"/>
    <property type="project" value="UniProtKB-SubCell"/>
</dbReference>
<comment type="similarity">
    <text evidence="3">Belongs to the WD repeat SEC13 family.</text>
</comment>
<dbReference type="GO" id="GO:0051301">
    <property type="term" value="P:cell division"/>
    <property type="evidence" value="ECO:0007669"/>
    <property type="project" value="UniProtKB-KW"/>
</dbReference>
<keyword evidence="10" id="KW-0458">Lysosome</keyword>
<dbReference type="EMBL" id="CAJFCJ010000007">
    <property type="protein sequence ID" value="CAD5117470.1"/>
    <property type="molecule type" value="Genomic_DNA"/>
</dbReference>
<dbReference type="GO" id="GO:1904263">
    <property type="term" value="P:positive regulation of TORC1 signaling"/>
    <property type="evidence" value="ECO:0007669"/>
    <property type="project" value="TreeGrafter"/>
</dbReference>
<sequence>MYTDKVIEAEHLDLIHDVAYDFHGRRMATCSSDQTVKIWDLEDGEWKCTASWKTHNGSVWRVAWAHPEFGQLIATCSFDRTAAVWEEMPGESKDGKKSHWIKRCSLVDSRTSVTDVKFAPRHLGLQLATCSQDGYIRIYEAQDIMSLGSWTKHDDVAPSANLSCSCLSWSSSRVHPPMIAVGCYDSNLPNQPASKEAHVILYEYGQGSRKWMKVEAFSTITETVRDVSFAPNLGRNYHTLAVASKHLYIFSIKPIKKDSVAKASLEVKQLVCFEEYTSKVWRVCWNVTGTILASSGEDGCVKLWKANYLSPWKCIATLKGDGMRLSSVDYMNDHGDKRSKSLYPPLSKNQVPWH</sequence>
<dbReference type="PANTHER" id="PTHR11024">
    <property type="entry name" value="NUCLEAR PORE COMPLEX PROTEIN SEC13 / SEH1 FAMILY MEMBER"/>
    <property type="match status" value="1"/>
</dbReference>
<dbReference type="GO" id="GO:0031080">
    <property type="term" value="C:nuclear pore outer ring"/>
    <property type="evidence" value="ECO:0007669"/>
    <property type="project" value="TreeGrafter"/>
</dbReference>
<evidence type="ECO:0000256" key="10">
    <source>
        <dbReference type="ARBA" id="ARBA00023228"/>
    </source>
</evidence>
<keyword evidence="8" id="KW-0498">Mitosis</keyword>
<evidence type="ECO:0000256" key="1">
    <source>
        <dbReference type="ARBA" id="ARBA00004259"/>
    </source>
</evidence>
<evidence type="ECO:0000256" key="8">
    <source>
        <dbReference type="ARBA" id="ARBA00022776"/>
    </source>
</evidence>
<dbReference type="InterPro" id="IPR020472">
    <property type="entry name" value="WD40_PAC1"/>
</dbReference>
<dbReference type="PROSITE" id="PS50294">
    <property type="entry name" value="WD_REPEATS_REGION"/>
    <property type="match status" value="1"/>
</dbReference>
<dbReference type="OrthoDB" id="364224at2759"/>
<evidence type="ECO:0000256" key="5">
    <source>
        <dbReference type="ARBA" id="ARBA00022574"/>
    </source>
</evidence>
<evidence type="ECO:0000256" key="13">
    <source>
        <dbReference type="PROSITE-ProRule" id="PRU00221"/>
    </source>
</evidence>
<dbReference type="PRINTS" id="PR00320">
    <property type="entry name" value="GPROTEINBRPT"/>
</dbReference>
<dbReference type="InterPro" id="IPR036322">
    <property type="entry name" value="WD40_repeat_dom_sf"/>
</dbReference>
<dbReference type="GO" id="GO:0035859">
    <property type="term" value="C:Seh1-associated complex"/>
    <property type="evidence" value="ECO:0007669"/>
    <property type="project" value="TreeGrafter"/>
</dbReference>
<dbReference type="InterPro" id="IPR015943">
    <property type="entry name" value="WD40/YVTN_repeat-like_dom_sf"/>
</dbReference>
<dbReference type="PROSITE" id="PS00678">
    <property type="entry name" value="WD_REPEATS_1"/>
    <property type="match status" value="1"/>
</dbReference>
<keyword evidence="9" id="KW-0653">Protein transport</keyword>
<evidence type="ECO:0000256" key="9">
    <source>
        <dbReference type="ARBA" id="ARBA00022927"/>
    </source>
</evidence>